<accession>A0A518FW98</accession>
<dbReference type="RefSeq" id="WP_145458900.1">
    <property type="nucleotide sequence ID" value="NZ_CP036317.1"/>
</dbReference>
<reference evidence="1 2" key="1">
    <citation type="submission" date="2019-02" db="EMBL/GenBank/DDBJ databases">
        <title>Deep-cultivation of Planctomycetes and their phenomic and genomic characterization uncovers novel biology.</title>
        <authorList>
            <person name="Wiegand S."/>
            <person name="Jogler M."/>
            <person name="Boedeker C."/>
            <person name="Pinto D."/>
            <person name="Vollmers J."/>
            <person name="Rivas-Marin E."/>
            <person name="Kohn T."/>
            <person name="Peeters S.H."/>
            <person name="Heuer A."/>
            <person name="Rast P."/>
            <person name="Oberbeckmann S."/>
            <person name="Bunk B."/>
            <person name="Jeske O."/>
            <person name="Meyerdierks A."/>
            <person name="Storesund J.E."/>
            <person name="Kallscheuer N."/>
            <person name="Luecker S."/>
            <person name="Lage O.M."/>
            <person name="Pohl T."/>
            <person name="Merkel B.J."/>
            <person name="Hornburger P."/>
            <person name="Mueller R.-W."/>
            <person name="Bruemmer F."/>
            <person name="Labrenz M."/>
            <person name="Spormann A.M."/>
            <person name="Op den Camp H."/>
            <person name="Overmann J."/>
            <person name="Amann R."/>
            <person name="Jetten M.S.M."/>
            <person name="Mascher T."/>
            <person name="Medema M.H."/>
            <person name="Devos D.P."/>
            <person name="Kaster A.-K."/>
            <person name="Ovreas L."/>
            <person name="Rohde M."/>
            <person name="Galperin M.Y."/>
            <person name="Jogler C."/>
        </authorList>
    </citation>
    <scope>NUCLEOTIDE SEQUENCE [LARGE SCALE GENOMIC DNA]</scope>
    <source>
        <strain evidence="1 2">Pan153</strain>
    </source>
</reference>
<sequence>MSDQHHDIELSGCSPTPLAHYLKALGILRLVAEQADKNAQGWWVNDHFWLRSKYDREQLLNFFIEQYHPTPLVAPWNGGSGFFSNDNTLAISAISDGQAIRFSRYRNTIVICRKLLHDLKLESKPKEDKPELLQECRNRFPDQELDWLDAAYLITSDGPKYPPLLGTGANDGRLEFTNNFMQHLQNIFSFEDGIVLDETGECLKESLFSNLSNVRSSGTIGQYDPGSLGGANNGTGFEGHSAVNAWDYVLMMEGAITFAAASVKKLESPDGSALAYPFCVRQSGVGYSSSDSVDEETTRSEIWLPIWNSPASFSAISTLMSEGRVMTGKRKPRNGIDFARAIASLGIDRGIIEFQRYAFQQRNGLAFFAVPLGRFIVQGKPGVEELLTTLDQWLYRFRRTATGKNASGRSARVLRLIETAILKLCQRGTSAEVQSLLIALGEAEATVAISKSLKEGEKGNGIRPVPLLSTDWLKKAYDGSIEFRLAAALASISHTKVGPFRRHLEPLDHATWNAAFLKWADEDNDPSLVWGCGNLIRNLSAVLQRRIVDVMKSGKEGNRSDLLAPLSGRLNASLGDISQFIAGTVDDQRIESLLKGLILVDWPNLSADDRTALQGSHTPVPNAAYSLLKLCHLSSLSKNTSIRLDPRISRLAIAGKFSEATKSASRRLRDSGFPPALDEVYLTGEVARRTTAALVFPISQQASERLFNHVIRRDKLGVTLHE</sequence>
<dbReference type="InterPro" id="IPR026483">
    <property type="entry name" value="Cas_Csx17"/>
</dbReference>
<protein>
    <recommendedName>
        <fullName evidence="3">Type I-U CRISPR-associated protein Csx17</fullName>
    </recommendedName>
</protein>
<evidence type="ECO:0000313" key="2">
    <source>
        <dbReference type="Proteomes" id="UP000320839"/>
    </source>
</evidence>
<organism evidence="1 2">
    <name type="scientific">Gimesia panareensis</name>
    <dbReference type="NCBI Taxonomy" id="2527978"/>
    <lineage>
        <taxon>Bacteria</taxon>
        <taxon>Pseudomonadati</taxon>
        <taxon>Planctomycetota</taxon>
        <taxon>Planctomycetia</taxon>
        <taxon>Planctomycetales</taxon>
        <taxon>Planctomycetaceae</taxon>
        <taxon>Gimesia</taxon>
    </lineage>
</organism>
<proteinExistence type="predicted"/>
<name>A0A518FW98_9PLAN</name>
<gene>
    <name evidence="1" type="ORF">Pan153_52880</name>
</gene>
<dbReference type="EMBL" id="CP036317">
    <property type="protein sequence ID" value="QDV20612.1"/>
    <property type="molecule type" value="Genomic_DNA"/>
</dbReference>
<dbReference type="Proteomes" id="UP000320839">
    <property type="component" value="Chromosome"/>
</dbReference>
<dbReference type="NCBIfam" id="TIGR04113">
    <property type="entry name" value="cas_csx17"/>
    <property type="match status" value="1"/>
</dbReference>
<evidence type="ECO:0008006" key="3">
    <source>
        <dbReference type="Google" id="ProtNLM"/>
    </source>
</evidence>
<evidence type="ECO:0000313" key="1">
    <source>
        <dbReference type="EMBL" id="QDV20612.1"/>
    </source>
</evidence>
<dbReference type="AlphaFoldDB" id="A0A518FW98"/>
<dbReference type="OrthoDB" id="441343at2"/>